<dbReference type="GO" id="GO:0016740">
    <property type="term" value="F:transferase activity"/>
    <property type="evidence" value="ECO:0007669"/>
    <property type="project" value="UniProtKB-KW"/>
</dbReference>
<reference evidence="3" key="1">
    <citation type="journal article" date="2020" name="Virus Evol.">
        <title>Analysis of the virome associated to grapevine downy mildew lesions reveals new mycovirus lineages.</title>
        <authorList>
            <person name="Chiapello M."/>
            <person name="Rodriguez-Romero J."/>
            <person name="Ayllon M.A."/>
            <person name="Turina M."/>
        </authorList>
    </citation>
    <scope>NUCLEOTIDE SEQUENCE</scope>
    <source>
        <strain evidence="3">DMS6_DN35595</strain>
    </source>
</reference>
<feature type="domain" description="Methyltransferase" evidence="2">
    <location>
        <begin position="131"/>
        <end position="236"/>
    </location>
</feature>
<dbReference type="Gene3D" id="3.40.50.150">
    <property type="entry name" value="Vaccinia Virus protein VP39"/>
    <property type="match status" value="1"/>
</dbReference>
<evidence type="ECO:0000259" key="2">
    <source>
        <dbReference type="Pfam" id="PF13649"/>
    </source>
</evidence>
<sequence>MFSRQRGLAVRPRPTRQFSVRRGSDRSPERPPSSSSFAVSVARSSRSGASSVIGDESGVIGSVSLPLTLFEYGFSSAGPPELDVTGVFSDERGTEFLNSPAGIHLRALEREQTRLIHQYIRRSVRLAGARVLVLGSGSSKSTASLLNRGVLSATFVDTSAPALAALRNNIVETGVDAAVEVEYVCDDAWEYLKGLDTEQFDLIIALKCVGLILSSGPDRTTHEMLDMVSDCLAPDGSFITNHHAAFSTPEWEGKPIATGMDSAMFDLATVGGRYDNDIGYTWDISHPDLDGVARFSSPFADHQVQVWHVFHFRARHPADGPKLGVPHRLHKTRAPAQQYVPPPGEFDEVSDAMIPVNNRGIKRIPTAADAGSFDIMQARPKFDGHPALLVLKGTTAVAISPTRKFAMPLSYNVTPPLITMCEVVSPNEGGVVLAVTGVVRIGNDPTDPNDMMALQSVAAVLGLLGPSGIFPSLPGLMTQLDGDTVKLPGSAGRSLTLPVDGINVVTNGKAGVFLKSAAGHTIDATATDIGPILMTSCAAIGLPEAHSHVPATGDGVWEYSRDIATDVWKPIRKRTDKTFSDTPGAAMHTVIASLASQASGFVGSAQNIARRAAA</sequence>
<accession>A0A6B9QU92</accession>
<evidence type="ECO:0000313" key="3">
    <source>
        <dbReference type="EMBL" id="QHG11068.1"/>
    </source>
</evidence>
<feature type="region of interest" description="Disordered" evidence="1">
    <location>
        <begin position="1"/>
        <end position="40"/>
    </location>
</feature>
<keyword evidence="3" id="KW-0808">Transferase</keyword>
<proteinExistence type="predicted"/>
<dbReference type="EMBL" id="MN557030">
    <property type="protein sequence ID" value="QHG11068.1"/>
    <property type="molecule type" value="Genomic_RNA"/>
</dbReference>
<dbReference type="InterPro" id="IPR029063">
    <property type="entry name" value="SAM-dependent_MTases_sf"/>
</dbReference>
<evidence type="ECO:0000256" key="1">
    <source>
        <dbReference type="SAM" id="MobiDB-lite"/>
    </source>
</evidence>
<dbReference type="Pfam" id="PF13649">
    <property type="entry name" value="Methyltransf_25"/>
    <property type="match status" value="1"/>
</dbReference>
<dbReference type="InterPro" id="IPR041698">
    <property type="entry name" value="Methyltransf_25"/>
</dbReference>
<dbReference type="CDD" id="cd02440">
    <property type="entry name" value="AdoMet_MTases"/>
    <property type="match status" value="1"/>
</dbReference>
<protein>
    <submittedName>
        <fullName evidence="3">Methyl transferase</fullName>
    </submittedName>
</protein>
<organism evidence="3">
    <name type="scientific">Plasmopara viticola lesion associated polymycovirus 1</name>
    <dbReference type="NCBI Taxonomy" id="2695348"/>
    <lineage>
        <taxon>Viruses</taxon>
        <taxon>Riboviria</taxon>
    </lineage>
</organism>
<dbReference type="SUPFAM" id="SSF53335">
    <property type="entry name" value="S-adenosyl-L-methionine-dependent methyltransferases"/>
    <property type="match status" value="1"/>
</dbReference>
<name>A0A6B9QU92_9VIRU</name>